<keyword evidence="4" id="KW-0547">Nucleotide-binding</keyword>
<dbReference type="Gene3D" id="3.40.50.620">
    <property type="entry name" value="HUPs"/>
    <property type="match status" value="1"/>
</dbReference>
<dbReference type="OrthoDB" id="434144at2759"/>
<evidence type="ECO:0000313" key="10">
    <source>
        <dbReference type="Proteomes" id="UP000606974"/>
    </source>
</evidence>
<dbReference type="PANTHER" id="PTHR43033">
    <property type="entry name" value="TRNA(ILE)-LYSIDINE SYNTHASE-RELATED"/>
    <property type="match status" value="1"/>
</dbReference>
<dbReference type="CDD" id="cd01992">
    <property type="entry name" value="TilS_N"/>
    <property type="match status" value="1"/>
</dbReference>
<accession>A0A8H7ASH4</accession>
<evidence type="ECO:0000256" key="5">
    <source>
        <dbReference type="ARBA" id="ARBA00022840"/>
    </source>
</evidence>
<evidence type="ECO:0000256" key="7">
    <source>
        <dbReference type="SAM" id="MobiDB-lite"/>
    </source>
</evidence>
<dbReference type="EC" id="6.3.4.19" evidence="1"/>
<feature type="compositionally biased region" description="Basic and acidic residues" evidence="7">
    <location>
        <begin position="11"/>
        <end position="23"/>
    </location>
</feature>
<keyword evidence="5" id="KW-0067">ATP-binding</keyword>
<dbReference type="GO" id="GO:0032267">
    <property type="term" value="F:tRNA(Ile)-lysidine synthase activity"/>
    <property type="evidence" value="ECO:0007669"/>
    <property type="project" value="UniProtKB-EC"/>
</dbReference>
<protein>
    <recommendedName>
        <fullName evidence="1">tRNA(Ile)-lysidine synthetase</fullName>
        <ecNumber evidence="1">6.3.4.19</ecNumber>
    </recommendedName>
</protein>
<dbReference type="InterPro" id="IPR012795">
    <property type="entry name" value="tRNA_Ile_lys_synt_N"/>
</dbReference>
<proteinExistence type="predicted"/>
<evidence type="ECO:0000256" key="2">
    <source>
        <dbReference type="ARBA" id="ARBA00022598"/>
    </source>
</evidence>
<feature type="region of interest" description="Disordered" evidence="7">
    <location>
        <begin position="1"/>
        <end position="24"/>
    </location>
</feature>
<feature type="domain" description="tRNA(Ile)-lysidine/2-thiocytidine synthase N-terminal" evidence="8">
    <location>
        <begin position="67"/>
        <end position="207"/>
    </location>
</feature>
<keyword evidence="3" id="KW-0819">tRNA processing</keyword>
<dbReference type="Proteomes" id="UP000606974">
    <property type="component" value="Unassembled WGS sequence"/>
</dbReference>
<keyword evidence="2" id="KW-0436">Ligase</keyword>
<evidence type="ECO:0000259" key="8">
    <source>
        <dbReference type="Pfam" id="PF01171"/>
    </source>
</evidence>
<keyword evidence="10" id="KW-1185">Reference proteome</keyword>
<dbReference type="GO" id="GO:0008033">
    <property type="term" value="P:tRNA processing"/>
    <property type="evidence" value="ECO:0007669"/>
    <property type="project" value="UniProtKB-KW"/>
</dbReference>
<dbReference type="InterPro" id="IPR011063">
    <property type="entry name" value="TilS/TtcA_N"/>
</dbReference>
<evidence type="ECO:0000256" key="4">
    <source>
        <dbReference type="ARBA" id="ARBA00022741"/>
    </source>
</evidence>
<gene>
    <name evidence="9" type="ORF">GJ744_002314</name>
</gene>
<evidence type="ECO:0000256" key="1">
    <source>
        <dbReference type="ARBA" id="ARBA00013267"/>
    </source>
</evidence>
<comment type="catalytic activity">
    <reaction evidence="6">
        <text>cytidine(34) in tRNA(Ile2) + L-lysine + ATP = lysidine(34) in tRNA(Ile2) + AMP + diphosphate + H(+)</text>
        <dbReference type="Rhea" id="RHEA:43744"/>
        <dbReference type="Rhea" id="RHEA-COMP:10625"/>
        <dbReference type="Rhea" id="RHEA-COMP:10670"/>
        <dbReference type="ChEBI" id="CHEBI:15378"/>
        <dbReference type="ChEBI" id="CHEBI:30616"/>
        <dbReference type="ChEBI" id="CHEBI:32551"/>
        <dbReference type="ChEBI" id="CHEBI:33019"/>
        <dbReference type="ChEBI" id="CHEBI:82748"/>
        <dbReference type="ChEBI" id="CHEBI:83665"/>
        <dbReference type="ChEBI" id="CHEBI:456215"/>
        <dbReference type="EC" id="6.3.4.19"/>
    </reaction>
</comment>
<organism evidence="9 10">
    <name type="scientific">Endocarpon pusillum</name>
    <dbReference type="NCBI Taxonomy" id="364733"/>
    <lineage>
        <taxon>Eukaryota</taxon>
        <taxon>Fungi</taxon>
        <taxon>Dikarya</taxon>
        <taxon>Ascomycota</taxon>
        <taxon>Pezizomycotina</taxon>
        <taxon>Eurotiomycetes</taxon>
        <taxon>Chaetothyriomycetidae</taxon>
        <taxon>Verrucariales</taxon>
        <taxon>Verrucariaceae</taxon>
        <taxon>Endocarpon</taxon>
    </lineage>
</organism>
<evidence type="ECO:0000313" key="9">
    <source>
        <dbReference type="EMBL" id="KAF7512152.1"/>
    </source>
</evidence>
<dbReference type="AlphaFoldDB" id="A0A8H7ASH4"/>
<comment type="caution">
    <text evidence="9">The sequence shown here is derived from an EMBL/GenBank/DDBJ whole genome shotgun (WGS) entry which is preliminary data.</text>
</comment>
<dbReference type="EMBL" id="JAACFV010000014">
    <property type="protein sequence ID" value="KAF7512152.1"/>
    <property type="molecule type" value="Genomic_DNA"/>
</dbReference>
<dbReference type="GO" id="GO:0005524">
    <property type="term" value="F:ATP binding"/>
    <property type="evidence" value="ECO:0007669"/>
    <property type="project" value="UniProtKB-KW"/>
</dbReference>
<sequence>MLPGPHLAKHTTQEKRSHPEMPFRRISTTALGLRKDDPISPSEFLNALTSIWRPQDTSGRLPQATKIGLCVSGGPDSMALAFLFQQLRGLDIAPDLDLTALIVDHSHRPDSREEALAVSTWLKDLSIKSKILQLRWRPGQDPARLTNFETKARSLRYQQFAYACLGENIRSLFLGHHASDLAETVILRLARAQKFISAGLGGIKPVNGIPCCESIFGASCSLYEASAVSDLVEFWYQHLTESVLHLSAASVRLGQARTRKVEALMNATRLIYFDTRSSLLRLIVPIDISNAYKLSEQDAAYYVTRLLSLVSPRTETPRSFLDNIDVARWMFPELHVTNPSILDKPRHPRSFTAGDALIERLPSLSGCCWQLTRRPFRANEYPETGFSSTSTYSERIDRSWSGWRTWDGRFWIRIQARNHSLLEQFKLRPLQRHDMEQLRAREGLLPLALKQKLRRAFRDAAPGKLRYTLPVLVHGEELRGLPTLDIELPPKDSLQGYVSSQLRWEVRYKVVTETLQHLNRAASPSHDLVKPLMATT</sequence>
<name>A0A8H7ASH4_9EURO</name>
<dbReference type="InterPro" id="IPR014729">
    <property type="entry name" value="Rossmann-like_a/b/a_fold"/>
</dbReference>
<dbReference type="Pfam" id="PF01171">
    <property type="entry name" value="ATP_bind_3"/>
    <property type="match status" value="1"/>
</dbReference>
<dbReference type="SUPFAM" id="SSF52402">
    <property type="entry name" value="Adenine nucleotide alpha hydrolases-like"/>
    <property type="match status" value="1"/>
</dbReference>
<evidence type="ECO:0000256" key="6">
    <source>
        <dbReference type="ARBA" id="ARBA00048539"/>
    </source>
</evidence>
<dbReference type="PANTHER" id="PTHR43033:SF1">
    <property type="entry name" value="TRNA(ILE)-LYSIDINE SYNTHASE-RELATED"/>
    <property type="match status" value="1"/>
</dbReference>
<evidence type="ECO:0000256" key="3">
    <source>
        <dbReference type="ARBA" id="ARBA00022694"/>
    </source>
</evidence>
<reference evidence="9" key="1">
    <citation type="submission" date="2020-02" db="EMBL/GenBank/DDBJ databases">
        <authorList>
            <person name="Palmer J.M."/>
        </authorList>
    </citation>
    <scope>NUCLEOTIDE SEQUENCE</scope>
    <source>
        <strain evidence="9">EPUS1.4</strain>
        <tissue evidence="9">Thallus</tissue>
    </source>
</reference>
<dbReference type="InterPro" id="IPR012094">
    <property type="entry name" value="tRNA_Ile_lys_synt"/>
</dbReference>